<evidence type="ECO:0000256" key="7">
    <source>
        <dbReference type="ARBA" id="ARBA00023065"/>
    </source>
</evidence>
<dbReference type="InterPro" id="IPR006201">
    <property type="entry name" value="Neur_channel"/>
</dbReference>
<keyword evidence="13" id="KW-1071">Ligand-gated ion channel</keyword>
<reference evidence="20" key="1">
    <citation type="submission" date="2021-04" db="EMBL/GenBank/DDBJ databases">
        <authorList>
            <person name="Tunstrom K."/>
        </authorList>
    </citation>
    <scope>NUCLEOTIDE SEQUENCE</scope>
</reference>
<evidence type="ECO:0000259" key="19">
    <source>
        <dbReference type="Pfam" id="PF02932"/>
    </source>
</evidence>
<dbReference type="FunFam" id="1.20.58.390:FF:000030">
    <property type="entry name" value="Acetylcholine receptor subunit alpha-L1"/>
    <property type="match status" value="1"/>
</dbReference>
<evidence type="ECO:0000256" key="14">
    <source>
        <dbReference type="ARBA" id="ARBA00023303"/>
    </source>
</evidence>
<keyword evidence="9" id="KW-1015">Disulfide bond</keyword>
<keyword evidence="11" id="KW-0325">Glycoprotein</keyword>
<comment type="caution">
    <text evidence="20">The sequence shown here is derived from an EMBL/GenBank/DDBJ whole genome shotgun (WGS) entry which is preliminary data.</text>
</comment>
<evidence type="ECO:0000256" key="16">
    <source>
        <dbReference type="SAM" id="MobiDB-lite"/>
    </source>
</evidence>
<dbReference type="Pfam" id="PF02932">
    <property type="entry name" value="Neur_chan_memb"/>
    <property type="match status" value="1"/>
</dbReference>
<proteinExistence type="inferred from homology"/>
<evidence type="ECO:0000256" key="2">
    <source>
        <dbReference type="ARBA" id="ARBA00022448"/>
    </source>
</evidence>
<evidence type="ECO:0000256" key="15">
    <source>
        <dbReference type="ARBA" id="ARBA00034104"/>
    </source>
</evidence>
<dbReference type="Pfam" id="PF02931">
    <property type="entry name" value="Neur_chan_LBD"/>
    <property type="match status" value="1"/>
</dbReference>
<dbReference type="InterPro" id="IPR018000">
    <property type="entry name" value="Neurotransmitter_ion_chnl_CS"/>
</dbReference>
<organism evidence="20 21">
    <name type="scientific">Parnassius apollo</name>
    <name type="common">Apollo butterfly</name>
    <name type="synonym">Papilio apollo</name>
    <dbReference type="NCBI Taxonomy" id="110799"/>
    <lineage>
        <taxon>Eukaryota</taxon>
        <taxon>Metazoa</taxon>
        <taxon>Ecdysozoa</taxon>
        <taxon>Arthropoda</taxon>
        <taxon>Hexapoda</taxon>
        <taxon>Insecta</taxon>
        <taxon>Pterygota</taxon>
        <taxon>Neoptera</taxon>
        <taxon>Endopterygota</taxon>
        <taxon>Lepidoptera</taxon>
        <taxon>Glossata</taxon>
        <taxon>Ditrysia</taxon>
        <taxon>Papilionoidea</taxon>
        <taxon>Papilionidae</taxon>
        <taxon>Parnassiinae</taxon>
        <taxon>Parnassini</taxon>
        <taxon>Parnassius</taxon>
        <taxon>Parnassius</taxon>
    </lineage>
</organism>
<feature type="transmembrane region" description="Helical" evidence="17">
    <location>
        <begin position="662"/>
        <end position="686"/>
    </location>
</feature>
<dbReference type="EMBL" id="CAJQZP010000141">
    <property type="protein sequence ID" value="CAG4940044.1"/>
    <property type="molecule type" value="Genomic_DNA"/>
</dbReference>
<feature type="compositionally biased region" description="Acidic residues" evidence="16">
    <location>
        <begin position="140"/>
        <end position="152"/>
    </location>
</feature>
<dbReference type="CDD" id="cd19031">
    <property type="entry name" value="LGIC_ECD_nAChR_proto_alpha-like"/>
    <property type="match status" value="1"/>
</dbReference>
<dbReference type="InterPro" id="IPR006202">
    <property type="entry name" value="Neur_chan_lig-bd"/>
</dbReference>
<keyword evidence="6" id="KW-0770">Synapse</keyword>
<sequence length="996" mass="113833">MTPATKKAKTINDFFHVKEEDDLDTILAKMTAVDGVPFKIFCSSESMRKLFGKAAYKNLPKSPNTIKKKVLNKSELLKKEVKKELNDIKAAGKQLAVSLDEWTSARNRRYVNCAVLDVLYKADNTEGNTGITVNRPCDSSDSEDESDIENEDENRFVIEADPSGVIPKLVYKELITKVRKIVKFLKGSPTRMDILNSYLESKSKDTTLILDCKTRWSSLADMIARFLEFKDAIQKTLIDLKEKTTFSDTEILILKDMSSSLNFIKATVEELCERKSNLLTAEIALQFMMEKLAMNPDVISGQLKEALNRRILQRRNATLVSTLQYLHNPTKYYDERNTPHAFSKASHAEIIALIVKINETYFCKDKAATTVFEAEDGLPLREIQRQQRLEDEREQDTAKTFKEQLKTKVNETLHNTAEVSTKHLSENDDLETNSFGVKLLEANPDVKRLYDDLLSNYNRLIRPVTNVSDILTVRLGLKLSQLMEVNLKNQVMTTNLWVEQKWFDYKLQWNPEEYGGVEMLYVPSEHIWLPDIVLYNNWDGNYEVTLMTKATLKFTGEVNWKPPAIYKSSCEINVEYFPFDEQTCFMKFGSWTYNGAQVDLKHMNQSPGSSLVHVGIDLSEFYLSVEWDILEVPATRNEEYYPCCPEPFSDITFKLTMRRKTLFYTVNLIIPCVGLTFLTVLVFYLPSDSGEKISLCISILVSLTVFFLGLAEIIPPTSLAIPLLGKYLLFTMILVSLSISLSISILVSLTVFFLLMAEIIPPTSLAIPLLGKYLLFTMILVSLSVWMTVLVLNVHFRSPSTHTMSPWMKKLFLQLMPKLLMMRRTKYSLPDYDDTFVSNGYTNELEMSRDSLTDAFGDSKCDNGDYRKSPAPEDDMLGASAHQRPSVTESENMLPRHLSPEVAAALQSVRFIAQHIKDADKDNEVVEDWKFMSMVLDRFFLWLFTIACFVGTFGIIFQSPSLYDTRVPVDQQISSIPMRKNNFYYPKDVETIGIIS</sequence>
<evidence type="ECO:0000256" key="3">
    <source>
        <dbReference type="ARBA" id="ARBA00022475"/>
    </source>
</evidence>
<feature type="transmembrane region" description="Helical" evidence="17">
    <location>
        <begin position="773"/>
        <end position="794"/>
    </location>
</feature>
<name>A0A8S3W4J5_PARAO</name>
<keyword evidence="7" id="KW-0406">Ion transport</keyword>
<evidence type="ECO:0000256" key="10">
    <source>
        <dbReference type="ARBA" id="ARBA00023170"/>
    </source>
</evidence>
<dbReference type="AlphaFoldDB" id="A0A8S3W4J5"/>
<evidence type="ECO:0000256" key="4">
    <source>
        <dbReference type="ARBA" id="ARBA00022692"/>
    </source>
</evidence>
<feature type="transmembrane region" description="Helical" evidence="17">
    <location>
        <begin position="939"/>
        <end position="957"/>
    </location>
</feature>
<feature type="region of interest" description="Disordered" evidence="16">
    <location>
        <begin position="863"/>
        <end position="883"/>
    </location>
</feature>
<evidence type="ECO:0000313" key="21">
    <source>
        <dbReference type="Proteomes" id="UP000691718"/>
    </source>
</evidence>
<keyword evidence="8 17" id="KW-0472">Membrane</keyword>
<evidence type="ECO:0000256" key="6">
    <source>
        <dbReference type="ARBA" id="ARBA00023018"/>
    </source>
</evidence>
<dbReference type="GO" id="GO:0045211">
    <property type="term" value="C:postsynaptic membrane"/>
    <property type="evidence" value="ECO:0007669"/>
    <property type="project" value="UniProtKB-SubCell"/>
</dbReference>
<comment type="similarity">
    <text evidence="1">Belongs to the ligand-gated ion channel (TC 1.A.9) family. Acetylcholine receptor (TC 1.A.9.1) subfamily.</text>
</comment>
<dbReference type="Proteomes" id="UP000691718">
    <property type="component" value="Unassembled WGS sequence"/>
</dbReference>
<keyword evidence="12" id="KW-0628">Postsynaptic cell membrane</keyword>
<dbReference type="CDD" id="cd19064">
    <property type="entry name" value="LGIC_TM_nAChR"/>
    <property type="match status" value="1"/>
</dbReference>
<evidence type="ECO:0000259" key="18">
    <source>
        <dbReference type="Pfam" id="PF02931"/>
    </source>
</evidence>
<feature type="region of interest" description="Disordered" evidence="16">
    <location>
        <begin position="130"/>
        <end position="152"/>
    </location>
</feature>
<dbReference type="NCBIfam" id="TIGR00860">
    <property type="entry name" value="LIC"/>
    <property type="match status" value="1"/>
</dbReference>
<keyword evidence="10" id="KW-0675">Receptor</keyword>
<feature type="transmembrane region" description="Helical" evidence="17">
    <location>
        <begin position="727"/>
        <end position="753"/>
    </location>
</feature>
<comment type="subcellular location">
    <subcellularLocation>
        <location evidence="15">Postsynaptic cell membrane</location>
        <topology evidence="15">Multi-pass membrane protein</topology>
    </subcellularLocation>
</comment>
<keyword evidence="14" id="KW-0407">Ion channel</keyword>
<dbReference type="InterPro" id="IPR006029">
    <property type="entry name" value="Neurotrans-gated_channel_TM"/>
</dbReference>
<dbReference type="PANTHER" id="PTHR18945">
    <property type="entry name" value="NEUROTRANSMITTER GATED ION CHANNEL"/>
    <property type="match status" value="1"/>
</dbReference>
<feature type="domain" description="Neurotransmitter-gated ion-channel ligand-binding" evidence="18">
    <location>
        <begin position="447"/>
        <end position="661"/>
    </location>
</feature>
<dbReference type="FunFam" id="2.70.170.10:FF:000013">
    <property type="entry name" value="Acetylcholine receptor subunit alpha"/>
    <property type="match status" value="1"/>
</dbReference>
<dbReference type="GO" id="GO:0007268">
    <property type="term" value="P:chemical synaptic transmission"/>
    <property type="evidence" value="ECO:0007669"/>
    <property type="project" value="UniProtKB-ARBA"/>
</dbReference>
<keyword evidence="3" id="KW-1003">Cell membrane</keyword>
<evidence type="ECO:0000256" key="8">
    <source>
        <dbReference type="ARBA" id="ARBA00023136"/>
    </source>
</evidence>
<evidence type="ECO:0000256" key="1">
    <source>
        <dbReference type="ARBA" id="ARBA00009237"/>
    </source>
</evidence>
<evidence type="ECO:0000256" key="13">
    <source>
        <dbReference type="ARBA" id="ARBA00023286"/>
    </source>
</evidence>
<dbReference type="GO" id="GO:0005230">
    <property type="term" value="F:extracellular ligand-gated monoatomic ion channel activity"/>
    <property type="evidence" value="ECO:0007669"/>
    <property type="project" value="InterPro"/>
</dbReference>
<dbReference type="GO" id="GO:0004888">
    <property type="term" value="F:transmembrane signaling receptor activity"/>
    <property type="evidence" value="ECO:0007669"/>
    <property type="project" value="InterPro"/>
</dbReference>
<protein>
    <submittedName>
        <fullName evidence="20">(apollo) hypothetical protein</fullName>
    </submittedName>
</protein>
<keyword evidence="5 17" id="KW-1133">Transmembrane helix</keyword>
<keyword evidence="4 17" id="KW-0812">Transmembrane</keyword>
<feature type="transmembrane region" description="Helical" evidence="17">
    <location>
        <begin position="692"/>
        <end position="715"/>
    </location>
</feature>
<dbReference type="PROSITE" id="PS00236">
    <property type="entry name" value="NEUROTR_ION_CHANNEL"/>
    <property type="match status" value="1"/>
</dbReference>
<keyword evidence="21" id="KW-1185">Reference proteome</keyword>
<evidence type="ECO:0000256" key="5">
    <source>
        <dbReference type="ARBA" id="ARBA00022989"/>
    </source>
</evidence>
<gene>
    <name evidence="20" type="ORF">PAPOLLO_LOCUS1920</name>
</gene>
<feature type="domain" description="Neurotransmitter-gated ion-channel transmembrane" evidence="19">
    <location>
        <begin position="739"/>
        <end position="955"/>
    </location>
</feature>
<evidence type="ECO:0000256" key="12">
    <source>
        <dbReference type="ARBA" id="ARBA00023257"/>
    </source>
</evidence>
<dbReference type="OrthoDB" id="5975154at2759"/>
<evidence type="ECO:0000256" key="9">
    <source>
        <dbReference type="ARBA" id="ARBA00023157"/>
    </source>
</evidence>
<evidence type="ECO:0000256" key="11">
    <source>
        <dbReference type="ARBA" id="ARBA00023180"/>
    </source>
</evidence>
<accession>A0A8S3W4J5</accession>
<evidence type="ECO:0000256" key="17">
    <source>
        <dbReference type="SAM" id="Phobius"/>
    </source>
</evidence>
<keyword evidence="2" id="KW-0813">Transport</keyword>
<evidence type="ECO:0000313" key="20">
    <source>
        <dbReference type="EMBL" id="CAG4940044.1"/>
    </source>
</evidence>